<dbReference type="PANTHER" id="PTHR31901">
    <property type="entry name" value="GH3 DOMAIN-CONTAINING PROTEIN"/>
    <property type="match status" value="1"/>
</dbReference>
<reference evidence="5 6" key="1">
    <citation type="submission" date="2021-07" db="EMBL/GenBank/DDBJ databases">
        <title>The Aristolochia fimbriata genome: insights into angiosperm evolution, floral development and chemical biosynthesis.</title>
        <authorList>
            <person name="Jiao Y."/>
        </authorList>
    </citation>
    <scope>NUCLEOTIDE SEQUENCE [LARGE SCALE GENOMIC DNA]</scope>
    <source>
        <strain evidence="5">IBCAS-2021</strain>
        <tissue evidence="5">Leaf</tissue>
    </source>
</reference>
<evidence type="ECO:0000259" key="3">
    <source>
        <dbReference type="Pfam" id="PF23571"/>
    </source>
</evidence>
<sequence>MEEELLSSIEGFEAETRDAERVQRETLEKILKQNEETEYLSKFGPLHGKWDEETFRKRLPLASHRDFEPYIQRIADGDASPILTAKPFTALSWSSGTTAGKPKLVPFNEALIRPFTRCSSTCLAYTMREFSVKEGMFLGFFYVASRHKTKGGLDVAPASTLAFHLATSEKRSNYKDQDQSTMKVRPCSPDEVAVASSYEQALYCHFLCGLLYSDQIQFIRAPFCHYLVQAFRTFESMWKDLCADIREGVLSTERVSDPVVRGSVSKLLLKPNPDLADSVHQKCEVLLSKNWFGLIPQLWPKARFAKAILTGSMVAYVGKLRHYAGDRLPLVSWIYAASEGLIGINARPRSGVESVAYAVCPSSAYFEFIPLRRTGEGGELLTAETGSDDQGLMYEESEPVRLADVRVGETYELVITNFAGLYRYRMGDLVKVSSFYNSTPELQFLRRKNVVLNVRTEKTTEIDLQLAMERASTTLLSMEEESRAEIVDYTSYCDLSTEPGHYVIFWELNGYMGPNKEEVLQKCCDCLDGSFADVAYVNNRKNGLIGDLELRILANGTFTTILEHYQALGSSVNQFKTPRCITSSNPPVLKILQDNVIANFFSMAYA</sequence>
<dbReference type="AlphaFoldDB" id="A0AAV7FDG3"/>
<dbReference type="InterPro" id="IPR055377">
    <property type="entry name" value="GH3_M"/>
</dbReference>
<evidence type="ECO:0000256" key="1">
    <source>
        <dbReference type="ARBA" id="ARBA00008068"/>
    </source>
</evidence>
<evidence type="ECO:0000313" key="6">
    <source>
        <dbReference type="Proteomes" id="UP000825729"/>
    </source>
</evidence>
<dbReference type="Pfam" id="PF23571">
    <property type="entry name" value="GH3_M"/>
    <property type="match status" value="1"/>
</dbReference>
<accession>A0AAV7FDG3</accession>
<evidence type="ECO:0000313" key="5">
    <source>
        <dbReference type="EMBL" id="KAG9457787.1"/>
    </source>
</evidence>
<dbReference type="InterPro" id="IPR004993">
    <property type="entry name" value="GH3"/>
</dbReference>
<protein>
    <submittedName>
        <fullName evidence="5">Uncharacterized protein</fullName>
    </submittedName>
</protein>
<name>A0AAV7FDG3_ARIFI</name>
<dbReference type="PANTHER" id="PTHR31901:SF5">
    <property type="entry name" value="JASMONOYL--L-AMINO ACID SYNTHETASE JAR1"/>
    <property type="match status" value="1"/>
</dbReference>
<comment type="caution">
    <text evidence="5">The sequence shown here is derived from an EMBL/GenBank/DDBJ whole genome shotgun (WGS) entry which is preliminary data.</text>
</comment>
<dbReference type="Proteomes" id="UP000825729">
    <property type="component" value="Unassembled WGS sequence"/>
</dbReference>
<feature type="domain" description="GH3 C-terminal" evidence="4">
    <location>
        <begin position="463"/>
        <end position="584"/>
    </location>
</feature>
<keyword evidence="6" id="KW-1185">Reference proteome</keyword>
<comment type="similarity">
    <text evidence="1">Belongs to the IAA-amido conjugating enzyme family.</text>
</comment>
<evidence type="ECO:0000259" key="4">
    <source>
        <dbReference type="Pfam" id="PF23572"/>
    </source>
</evidence>
<evidence type="ECO:0000256" key="2">
    <source>
        <dbReference type="ARBA" id="ARBA00022598"/>
    </source>
</evidence>
<dbReference type="GO" id="GO:0005737">
    <property type="term" value="C:cytoplasm"/>
    <property type="evidence" value="ECO:0007669"/>
    <property type="project" value="TreeGrafter"/>
</dbReference>
<dbReference type="EMBL" id="JAINDJ010000002">
    <property type="protein sequence ID" value="KAG9457787.1"/>
    <property type="molecule type" value="Genomic_DNA"/>
</dbReference>
<gene>
    <name evidence="5" type="ORF">H6P81_002295</name>
</gene>
<dbReference type="InterPro" id="IPR055378">
    <property type="entry name" value="GH3_C"/>
</dbReference>
<dbReference type="GO" id="GO:0016881">
    <property type="term" value="F:acid-amino acid ligase activity"/>
    <property type="evidence" value="ECO:0007669"/>
    <property type="project" value="TreeGrafter"/>
</dbReference>
<dbReference type="Pfam" id="PF23572">
    <property type="entry name" value="GH3_C"/>
    <property type="match status" value="1"/>
</dbReference>
<feature type="domain" description="GH3 middle" evidence="3">
    <location>
        <begin position="357"/>
        <end position="447"/>
    </location>
</feature>
<dbReference type="Pfam" id="PF03321">
    <property type="entry name" value="GH3"/>
    <property type="match status" value="1"/>
</dbReference>
<organism evidence="5 6">
    <name type="scientific">Aristolochia fimbriata</name>
    <name type="common">White veined hardy Dutchman's pipe vine</name>
    <dbReference type="NCBI Taxonomy" id="158543"/>
    <lineage>
        <taxon>Eukaryota</taxon>
        <taxon>Viridiplantae</taxon>
        <taxon>Streptophyta</taxon>
        <taxon>Embryophyta</taxon>
        <taxon>Tracheophyta</taxon>
        <taxon>Spermatophyta</taxon>
        <taxon>Magnoliopsida</taxon>
        <taxon>Magnoliidae</taxon>
        <taxon>Piperales</taxon>
        <taxon>Aristolochiaceae</taxon>
        <taxon>Aristolochia</taxon>
    </lineage>
</organism>
<proteinExistence type="inferred from homology"/>
<keyword evidence="2" id="KW-0436">Ligase</keyword>